<dbReference type="CDD" id="cd11386">
    <property type="entry name" value="MCP_signal"/>
    <property type="match status" value="1"/>
</dbReference>
<organism evidence="9 10">
    <name type="scientific">Thermogutta terrifontis</name>
    <dbReference type="NCBI Taxonomy" id="1331910"/>
    <lineage>
        <taxon>Bacteria</taxon>
        <taxon>Pseudomonadati</taxon>
        <taxon>Planctomycetota</taxon>
        <taxon>Planctomycetia</taxon>
        <taxon>Pirellulales</taxon>
        <taxon>Thermoguttaceae</taxon>
        <taxon>Thermogutta</taxon>
    </lineage>
</organism>
<dbReference type="KEGG" id="ttf:THTE_3318"/>
<evidence type="ECO:0000256" key="5">
    <source>
        <dbReference type="SAM" id="Coils"/>
    </source>
</evidence>
<evidence type="ECO:0000313" key="10">
    <source>
        <dbReference type="Proteomes" id="UP000215086"/>
    </source>
</evidence>
<keyword evidence="6" id="KW-0812">Transmembrane</keyword>
<feature type="domain" description="Methyl-accepting transducer" evidence="7">
    <location>
        <begin position="454"/>
        <end position="683"/>
    </location>
</feature>
<dbReference type="Pfam" id="PF00015">
    <property type="entry name" value="MCPsignal"/>
    <property type="match status" value="1"/>
</dbReference>
<evidence type="ECO:0000256" key="4">
    <source>
        <dbReference type="PROSITE-ProRule" id="PRU00284"/>
    </source>
</evidence>
<dbReference type="Proteomes" id="UP000215086">
    <property type="component" value="Chromosome"/>
</dbReference>
<dbReference type="SUPFAM" id="SSF58104">
    <property type="entry name" value="Methyl-accepting chemotaxis protein (MCP) signaling domain"/>
    <property type="match status" value="1"/>
</dbReference>
<dbReference type="FunFam" id="1.10.287.950:FF:000001">
    <property type="entry name" value="Methyl-accepting chemotaxis sensory transducer"/>
    <property type="match status" value="1"/>
</dbReference>
<dbReference type="GO" id="GO:0006935">
    <property type="term" value="P:chemotaxis"/>
    <property type="evidence" value="ECO:0007669"/>
    <property type="project" value="UniProtKB-KW"/>
</dbReference>
<dbReference type="GO" id="GO:0004888">
    <property type="term" value="F:transmembrane signaling receptor activity"/>
    <property type="evidence" value="ECO:0007669"/>
    <property type="project" value="InterPro"/>
</dbReference>
<dbReference type="InterPro" id="IPR004089">
    <property type="entry name" value="MCPsignal_dom"/>
</dbReference>
<keyword evidence="6" id="KW-1133">Transmembrane helix</keyword>
<keyword evidence="6" id="KW-0472">Membrane</keyword>
<dbReference type="PROSITE" id="PS50111">
    <property type="entry name" value="CHEMOTAXIS_TRANSDUC_2"/>
    <property type="match status" value="1"/>
</dbReference>
<feature type="transmembrane region" description="Helical" evidence="6">
    <location>
        <begin position="374"/>
        <end position="398"/>
    </location>
</feature>
<gene>
    <name evidence="9" type="ORF">THTE_3318</name>
</gene>
<evidence type="ECO:0000256" key="6">
    <source>
        <dbReference type="SAM" id="Phobius"/>
    </source>
</evidence>
<dbReference type="Pfam" id="PF00672">
    <property type="entry name" value="HAMP"/>
    <property type="match status" value="1"/>
</dbReference>
<dbReference type="PRINTS" id="PR00260">
    <property type="entry name" value="CHEMTRNSDUCR"/>
</dbReference>
<dbReference type="CDD" id="cd06225">
    <property type="entry name" value="HAMP"/>
    <property type="match status" value="1"/>
</dbReference>
<dbReference type="PROSITE" id="PS50885">
    <property type="entry name" value="HAMP"/>
    <property type="match status" value="1"/>
</dbReference>
<dbReference type="PANTHER" id="PTHR43531:SF11">
    <property type="entry name" value="METHYL-ACCEPTING CHEMOTAXIS PROTEIN 3"/>
    <property type="match status" value="1"/>
</dbReference>
<dbReference type="PANTHER" id="PTHR43531">
    <property type="entry name" value="PROTEIN ICFG"/>
    <property type="match status" value="1"/>
</dbReference>
<dbReference type="SMART" id="SM00304">
    <property type="entry name" value="HAMP"/>
    <property type="match status" value="2"/>
</dbReference>
<dbReference type="GO" id="GO:0007165">
    <property type="term" value="P:signal transduction"/>
    <property type="evidence" value="ECO:0007669"/>
    <property type="project" value="UniProtKB-KW"/>
</dbReference>
<dbReference type="EMBL" id="CP018477">
    <property type="protein sequence ID" value="ASV75920.1"/>
    <property type="molecule type" value="Genomic_DNA"/>
</dbReference>
<dbReference type="SMART" id="SM00283">
    <property type="entry name" value="MA"/>
    <property type="match status" value="1"/>
</dbReference>
<protein>
    <submittedName>
        <fullName evidence="9">Methyl-accepting chemotaxis protein</fullName>
    </submittedName>
</protein>
<feature type="transmembrane region" description="Helical" evidence="6">
    <location>
        <begin position="40"/>
        <end position="62"/>
    </location>
</feature>
<proteinExistence type="inferred from homology"/>
<dbReference type="InterPro" id="IPR051310">
    <property type="entry name" value="MCP_chemotaxis"/>
</dbReference>
<evidence type="ECO:0000256" key="1">
    <source>
        <dbReference type="ARBA" id="ARBA00004370"/>
    </source>
</evidence>
<evidence type="ECO:0000259" key="8">
    <source>
        <dbReference type="PROSITE" id="PS50885"/>
    </source>
</evidence>
<sequence>MGGTEAWVVDWQGWGFGDPFRRWGFGMTLKLSHLSLKAKLLGGFLTVAGITAVVGGLAYYGLSQLTKDVDNLANQAVPTLKLTNEMNFCFESIVRMQRTLLNLDLDIESRQRQYQQFQQTRQAYNDAMKEYEPLRQLDEEAKIWQEFKAELDQTMQENDKFFALARQFDEMLAKCQPDENGKRQLLAATAYQCQYWKTQLGLDFATVWTTLKNVVMRAGDPEGYKAAMDQYTTAKKQFETSVTELAKRMPRAGLTTEALDDFSKAVRDLCEAYEKALAKYDHSDPQLIAKVDGDVKGLGQNCWAIYKELEDVVHGHVNRIESLAAEMRHQAMDVCRIHMDNQQERLEKIAKLWQDESDRMAREGLAMASFAKTLALGATGLGVVVAVVLGFVLATSIIRPVNRVVDMLKDVSEGEGDLTKRLEIPSHDEIGQLARYFNAFCDKLEALIRDVASSAEQFNEGSRVVSEASQSLASGAQEQSASVEQVNATVQEMVRMIEQVKEAASETNRLAQQAQTVAREGGEAVQKSAEAMQLIRASSQRIAEIIQVISEIASQTNLLALNAAIEAARAGEHGMGFAVVADEVRKLAERSNQAAGEITKLIKESTARVEEGAELSQKTEEALARIVESVESTSQKIAEIASAAMQQAASAEEVSKAVQNIAQVVEQSAAGSEELASSSEELSAQAAALRELVSRFKIRAATA</sequence>
<evidence type="ECO:0000259" key="7">
    <source>
        <dbReference type="PROSITE" id="PS50111"/>
    </source>
</evidence>
<accession>A0A286RIX4</accession>
<name>A0A286RIX4_9BACT</name>
<comment type="similarity">
    <text evidence="3">Belongs to the methyl-accepting chemotaxis (MCP) protein family.</text>
</comment>
<feature type="coiled-coil region" evidence="5">
    <location>
        <begin position="483"/>
        <end position="517"/>
    </location>
</feature>
<keyword evidence="2" id="KW-0145">Chemotaxis</keyword>
<reference evidence="9 10" key="1">
    <citation type="journal article" name="Front. Microbiol.">
        <title>Sugar Metabolism of the First Thermophilic Planctomycete Thermogutta terrifontis: Comparative Genomic and Transcriptomic Approaches.</title>
        <authorList>
            <person name="Elcheninov A.G."/>
            <person name="Menzel P."/>
            <person name="Gudbergsdottir S.R."/>
            <person name="Slesarev A.I."/>
            <person name="Kadnikov V.V."/>
            <person name="Krogh A."/>
            <person name="Bonch-Osmolovskaya E.A."/>
            <person name="Peng X."/>
            <person name="Kublanov I.V."/>
        </authorList>
    </citation>
    <scope>NUCLEOTIDE SEQUENCE [LARGE SCALE GENOMIC DNA]</scope>
    <source>
        <strain evidence="9 10">R1</strain>
    </source>
</reference>
<keyword evidence="4" id="KW-0807">Transducer</keyword>
<dbReference type="InterPro" id="IPR004090">
    <property type="entry name" value="Chemotax_Me-accpt_rcpt"/>
</dbReference>
<feature type="domain" description="HAMP" evidence="8">
    <location>
        <begin position="395"/>
        <end position="449"/>
    </location>
</feature>
<evidence type="ECO:0000313" key="9">
    <source>
        <dbReference type="EMBL" id="ASV75920.1"/>
    </source>
</evidence>
<dbReference type="AlphaFoldDB" id="A0A286RIX4"/>
<keyword evidence="5" id="KW-0175">Coiled coil</keyword>
<keyword evidence="10" id="KW-1185">Reference proteome</keyword>
<comment type="subcellular location">
    <subcellularLocation>
        <location evidence="1">Membrane</location>
    </subcellularLocation>
</comment>
<dbReference type="InterPro" id="IPR003660">
    <property type="entry name" value="HAMP_dom"/>
</dbReference>
<dbReference type="Pfam" id="PF12729">
    <property type="entry name" value="4HB_MCP_1"/>
    <property type="match status" value="1"/>
</dbReference>
<dbReference type="Gene3D" id="1.10.287.950">
    <property type="entry name" value="Methyl-accepting chemotaxis protein"/>
    <property type="match status" value="1"/>
</dbReference>
<dbReference type="GO" id="GO:0005886">
    <property type="term" value="C:plasma membrane"/>
    <property type="evidence" value="ECO:0007669"/>
    <property type="project" value="TreeGrafter"/>
</dbReference>
<evidence type="ECO:0000256" key="2">
    <source>
        <dbReference type="ARBA" id="ARBA00022500"/>
    </source>
</evidence>
<evidence type="ECO:0000256" key="3">
    <source>
        <dbReference type="ARBA" id="ARBA00029447"/>
    </source>
</evidence>
<dbReference type="InterPro" id="IPR024478">
    <property type="entry name" value="HlyB_4HB_MCP"/>
</dbReference>